<evidence type="ECO:0000313" key="1">
    <source>
        <dbReference type="EMBL" id="GEM17796.1"/>
    </source>
</evidence>
<dbReference type="Proteomes" id="UP000484858">
    <property type="component" value="Unassembled WGS sequence"/>
</dbReference>
<dbReference type="AlphaFoldDB" id="A0A829XBL8"/>
<evidence type="ECO:0000313" key="2">
    <source>
        <dbReference type="Proteomes" id="UP000484858"/>
    </source>
</evidence>
<name>A0A829XBL8_GLUOY</name>
<organism evidence="1 2">
    <name type="scientific">Gluconobacter oxydans NBRC 3293</name>
    <dbReference type="NCBI Taxonomy" id="1315969"/>
    <lineage>
        <taxon>Bacteria</taxon>
        <taxon>Pseudomonadati</taxon>
        <taxon>Pseudomonadota</taxon>
        <taxon>Alphaproteobacteria</taxon>
        <taxon>Acetobacterales</taxon>
        <taxon>Acetobacteraceae</taxon>
        <taxon>Gluconobacter</taxon>
    </lineage>
</organism>
<reference evidence="1 2" key="1">
    <citation type="submission" date="2013-04" db="EMBL/GenBank/DDBJ databases">
        <title>Gluconobacter oxydans NBRC 3293 whole genome sequence.</title>
        <authorList>
            <person name="Matsutani M."/>
            <person name="Yakushi T."/>
            <person name="Matsushita K."/>
        </authorList>
    </citation>
    <scope>NUCLEOTIDE SEQUENCE [LARGE SCALE GENOMIC DNA]</scope>
    <source>
        <strain evidence="1 2">NBRC 3293</strain>
    </source>
</reference>
<sequence>MSSKDQIKVTASMQNSESMAAEVFLPITEEDQEKEHGYE</sequence>
<proteinExistence type="predicted"/>
<protein>
    <submittedName>
        <fullName evidence="1">Uncharacterized protein</fullName>
    </submittedName>
</protein>
<comment type="caution">
    <text evidence="1">The sequence shown here is derived from an EMBL/GenBank/DDBJ whole genome shotgun (WGS) entry which is preliminary data.</text>
</comment>
<dbReference type="EMBL" id="BARJ01000011">
    <property type="protein sequence ID" value="GEM17796.1"/>
    <property type="molecule type" value="Genomic_DNA"/>
</dbReference>
<gene>
    <name evidence="1" type="ORF">NBRC3293_2293</name>
</gene>
<accession>A0A829XBL8</accession>